<dbReference type="OrthoDB" id="5296884at2"/>
<dbReference type="RefSeq" id="WP_121242221.1">
    <property type="nucleotide sequence ID" value="NZ_BHVV01000006.1"/>
</dbReference>
<dbReference type="PANTHER" id="PTHR48100:SF44">
    <property type="entry name" value="PHOSPHATASE C1620.13-RELATED"/>
    <property type="match status" value="1"/>
</dbReference>
<dbReference type="PANTHER" id="PTHR48100">
    <property type="entry name" value="BROAD-SPECIFICITY PHOSPHATASE YOR283W-RELATED"/>
    <property type="match status" value="1"/>
</dbReference>
<dbReference type="Gene3D" id="3.40.50.1240">
    <property type="entry name" value="Phosphoglycerate mutase-like"/>
    <property type="match status" value="1"/>
</dbReference>
<dbReference type="AlphaFoldDB" id="A0A497XDR2"/>
<feature type="binding site" evidence="2">
    <location>
        <position position="61"/>
    </location>
    <ligand>
        <name>substrate</name>
    </ligand>
</feature>
<evidence type="ECO:0000256" key="2">
    <source>
        <dbReference type="PIRSR" id="PIRSR613078-2"/>
    </source>
</evidence>
<feature type="active site" description="Tele-phosphohistidine intermediate" evidence="1">
    <location>
        <position position="12"/>
    </location>
</feature>
<sequence length="197" mass="21298">METPAQVCIARHGETDWNAAGILQGWIDVPLNDGGRRKAREMAAAFADAGFSAIWSSPLSRALETAEIIARALRLPPPLCHVGLKERHFGAIQGIPKLEVGESNPILLQQILRRNPATVFDAGESMDEFADRVLGAILAIGAVHGGERVLVIIHGWVMDVITRHIQGLPRNAILGSKRKHGTSLWLEATAQEIRGSG</sequence>
<protein>
    <submittedName>
        <fullName evidence="3">Broad-specificity phosphatase PhoE</fullName>
    </submittedName>
</protein>
<feature type="active site" description="Proton donor/acceptor" evidence="1">
    <location>
        <position position="86"/>
    </location>
</feature>
<feature type="binding site" evidence="2">
    <location>
        <position position="97"/>
    </location>
    <ligand>
        <name>substrate</name>
    </ligand>
</feature>
<evidence type="ECO:0000313" key="3">
    <source>
        <dbReference type="EMBL" id="RLJ64854.1"/>
    </source>
</evidence>
<name>A0A497XDR2_9PROT</name>
<comment type="caution">
    <text evidence="3">The sequence shown here is derived from an EMBL/GenBank/DDBJ whole genome shotgun (WGS) entry which is preliminary data.</text>
</comment>
<dbReference type="CDD" id="cd07067">
    <property type="entry name" value="HP_PGM_like"/>
    <property type="match status" value="1"/>
</dbReference>
<dbReference type="InterPro" id="IPR013078">
    <property type="entry name" value="His_Pase_superF_clade-1"/>
</dbReference>
<evidence type="ECO:0000256" key="1">
    <source>
        <dbReference type="PIRSR" id="PIRSR613078-1"/>
    </source>
</evidence>
<dbReference type="PROSITE" id="PS00175">
    <property type="entry name" value="PG_MUTASE"/>
    <property type="match status" value="1"/>
</dbReference>
<proteinExistence type="predicted"/>
<dbReference type="InterPro" id="IPR029033">
    <property type="entry name" value="His_PPase_superfam"/>
</dbReference>
<dbReference type="GO" id="GO:0005829">
    <property type="term" value="C:cytosol"/>
    <property type="evidence" value="ECO:0007669"/>
    <property type="project" value="TreeGrafter"/>
</dbReference>
<dbReference type="InterPro" id="IPR001345">
    <property type="entry name" value="PG/BPGM_mutase_AS"/>
</dbReference>
<dbReference type="Pfam" id="PF00300">
    <property type="entry name" value="His_Phos_1"/>
    <property type="match status" value="1"/>
</dbReference>
<dbReference type="InterPro" id="IPR050275">
    <property type="entry name" value="PGM_Phosphatase"/>
</dbReference>
<dbReference type="EMBL" id="RCCI01000005">
    <property type="protein sequence ID" value="RLJ64854.1"/>
    <property type="molecule type" value="Genomic_DNA"/>
</dbReference>
<accession>A0A497XDR2</accession>
<organism evidence="3 4">
    <name type="scientific">Sulfurisoma sediminicola</name>
    <dbReference type="NCBI Taxonomy" id="1381557"/>
    <lineage>
        <taxon>Bacteria</taxon>
        <taxon>Pseudomonadati</taxon>
        <taxon>Pseudomonadota</taxon>
        <taxon>Betaproteobacteria</taxon>
        <taxon>Nitrosomonadales</taxon>
        <taxon>Sterolibacteriaceae</taxon>
        <taxon>Sulfurisoma</taxon>
    </lineage>
</organism>
<dbReference type="SUPFAM" id="SSF53254">
    <property type="entry name" value="Phosphoglycerate mutase-like"/>
    <property type="match status" value="1"/>
</dbReference>
<dbReference type="GO" id="GO:0016791">
    <property type="term" value="F:phosphatase activity"/>
    <property type="evidence" value="ECO:0007669"/>
    <property type="project" value="TreeGrafter"/>
</dbReference>
<reference evidence="3 4" key="1">
    <citation type="submission" date="2018-10" db="EMBL/GenBank/DDBJ databases">
        <title>Genomic Encyclopedia of Type Strains, Phase IV (KMG-IV): sequencing the most valuable type-strain genomes for metagenomic binning, comparative biology and taxonomic classification.</title>
        <authorList>
            <person name="Goeker M."/>
        </authorList>
    </citation>
    <scope>NUCLEOTIDE SEQUENCE [LARGE SCALE GENOMIC DNA]</scope>
    <source>
        <strain evidence="3 4">DSM 26916</strain>
    </source>
</reference>
<feature type="binding site" evidence="2">
    <location>
        <begin position="11"/>
        <end position="18"/>
    </location>
    <ligand>
        <name>substrate</name>
    </ligand>
</feature>
<gene>
    <name evidence="3" type="ORF">DFR35_1502</name>
</gene>
<evidence type="ECO:0000313" key="4">
    <source>
        <dbReference type="Proteomes" id="UP000268908"/>
    </source>
</evidence>
<dbReference type="SMART" id="SM00855">
    <property type="entry name" value="PGAM"/>
    <property type="match status" value="1"/>
</dbReference>
<dbReference type="Proteomes" id="UP000268908">
    <property type="component" value="Unassembled WGS sequence"/>
</dbReference>
<keyword evidence="4" id="KW-1185">Reference proteome</keyword>